<sequence>MLDVVRPAQQPVPTTPAEYQGVVCLGGGMGAYDDSEHPWLAEVRKLLSASVAQRVPVLAVCLGAQLLAVATGGQVRKGPRGPEAGPSLVAKRDAAGRDPLFADLPLLPDVIQFHEDEVHVLPPAAEHLAASPTYQHQAFRVGSSAYGIQFHIETTPEIVAEWARRNPARVAAARPGAFELERLRESHQDVAETWQPFAERFVRLAAGELVPAAPTGRDLPLV</sequence>
<dbReference type="PANTHER" id="PTHR42695">
    <property type="entry name" value="GLUTAMINE AMIDOTRANSFERASE YLR126C-RELATED"/>
    <property type="match status" value="1"/>
</dbReference>
<dbReference type="PANTHER" id="PTHR42695:SF5">
    <property type="entry name" value="GLUTAMINE AMIDOTRANSFERASE YLR126C-RELATED"/>
    <property type="match status" value="1"/>
</dbReference>
<dbReference type="Pfam" id="PF00117">
    <property type="entry name" value="GATase"/>
    <property type="match status" value="1"/>
</dbReference>
<evidence type="ECO:0000313" key="3">
    <source>
        <dbReference type="Proteomes" id="UP001206128"/>
    </source>
</evidence>
<name>A0AAE3KHX9_9PSEU</name>
<dbReference type="InterPro" id="IPR044992">
    <property type="entry name" value="ChyE-like"/>
</dbReference>
<dbReference type="AlphaFoldDB" id="A0AAE3KHX9"/>
<dbReference type="Proteomes" id="UP001206128">
    <property type="component" value="Unassembled WGS sequence"/>
</dbReference>
<dbReference type="InterPro" id="IPR029062">
    <property type="entry name" value="Class_I_gatase-like"/>
</dbReference>
<dbReference type="SUPFAM" id="SSF52317">
    <property type="entry name" value="Class I glutamine amidotransferase-like"/>
    <property type="match status" value="1"/>
</dbReference>
<keyword evidence="3" id="KW-1185">Reference proteome</keyword>
<gene>
    <name evidence="2" type="ORF">LX83_004759</name>
</gene>
<comment type="caution">
    <text evidence="2">The sequence shown here is derived from an EMBL/GenBank/DDBJ whole genome shotgun (WGS) entry which is preliminary data.</text>
</comment>
<evidence type="ECO:0000259" key="1">
    <source>
        <dbReference type="Pfam" id="PF00117"/>
    </source>
</evidence>
<keyword evidence="2" id="KW-0315">Glutamine amidotransferase</keyword>
<accession>A0AAE3KHX9</accession>
<evidence type="ECO:0000313" key="2">
    <source>
        <dbReference type="EMBL" id="MCP2167885.1"/>
    </source>
</evidence>
<dbReference type="CDD" id="cd01741">
    <property type="entry name" value="GATase1_1"/>
    <property type="match status" value="1"/>
</dbReference>
<protein>
    <submittedName>
        <fullName evidence="2">GMP synthase - Glutamine amidotransferase</fullName>
    </submittedName>
</protein>
<feature type="domain" description="Glutamine amidotransferase" evidence="1">
    <location>
        <begin position="17"/>
        <end position="156"/>
    </location>
</feature>
<reference evidence="2" key="1">
    <citation type="submission" date="2022-06" db="EMBL/GenBank/DDBJ databases">
        <title>Genomic Encyclopedia of Archaeal and Bacterial Type Strains, Phase II (KMG-II): from individual species to whole genera.</title>
        <authorList>
            <person name="Goeker M."/>
        </authorList>
    </citation>
    <scope>NUCLEOTIDE SEQUENCE</scope>
    <source>
        <strain evidence="2">DSM 43935</strain>
    </source>
</reference>
<dbReference type="InterPro" id="IPR017926">
    <property type="entry name" value="GATASE"/>
</dbReference>
<proteinExistence type="predicted"/>
<dbReference type="Gene3D" id="3.40.50.880">
    <property type="match status" value="1"/>
</dbReference>
<dbReference type="PROSITE" id="PS51273">
    <property type="entry name" value="GATASE_TYPE_1"/>
    <property type="match status" value="1"/>
</dbReference>
<dbReference type="GO" id="GO:0005829">
    <property type="term" value="C:cytosol"/>
    <property type="evidence" value="ECO:0007669"/>
    <property type="project" value="TreeGrafter"/>
</dbReference>
<organism evidence="2 3">
    <name type="scientific">Goodfellowiella coeruleoviolacea</name>
    <dbReference type="NCBI Taxonomy" id="334858"/>
    <lineage>
        <taxon>Bacteria</taxon>
        <taxon>Bacillati</taxon>
        <taxon>Actinomycetota</taxon>
        <taxon>Actinomycetes</taxon>
        <taxon>Pseudonocardiales</taxon>
        <taxon>Pseudonocardiaceae</taxon>
        <taxon>Goodfellowiella</taxon>
    </lineage>
</organism>
<dbReference type="EMBL" id="JAMTCK010000012">
    <property type="protein sequence ID" value="MCP2167885.1"/>
    <property type="molecule type" value="Genomic_DNA"/>
</dbReference>